<accession>A0A7V7QMA4</accession>
<dbReference type="PANTHER" id="PTHR36441:SF1">
    <property type="entry name" value="DUF503 DOMAIN-CONTAINING PROTEIN"/>
    <property type="match status" value="1"/>
</dbReference>
<proteinExistence type="predicted"/>
<name>A0A7V7QMA4_9FIRM</name>
<gene>
    <name evidence="1" type="ORF">F7O84_04985</name>
</gene>
<dbReference type="InterPro" id="IPR036746">
    <property type="entry name" value="TT1725-like_sf"/>
</dbReference>
<dbReference type="InterPro" id="IPR007546">
    <property type="entry name" value="DUF503"/>
</dbReference>
<reference evidence="1 2" key="2">
    <citation type="submission" date="2020-02" db="EMBL/GenBank/DDBJ databases">
        <title>Candidatus Galacturonibacter soehngenii shows hetero-acetogenic catabolism of galacturonic acid but lacks a canonical carbon monoxide dehydrogenase/acetyl-CoA synthase complex.</title>
        <authorList>
            <person name="Diender M."/>
            <person name="Stouten G.R."/>
            <person name="Petersen J.F."/>
            <person name="Nielsen P.H."/>
            <person name="Dueholm M.S."/>
            <person name="Pronk J.T."/>
            <person name="Van Loosdrecht M.C.M."/>
        </authorList>
    </citation>
    <scope>NUCLEOTIDE SEQUENCE [LARGE SCALE GENOMIC DNA]</scope>
    <source>
        <strain evidence="1">GalUA</strain>
    </source>
</reference>
<evidence type="ECO:0000313" key="2">
    <source>
        <dbReference type="Proteomes" id="UP000461768"/>
    </source>
</evidence>
<comment type="caution">
    <text evidence="1">The sequence shown here is derived from an EMBL/GenBank/DDBJ whole genome shotgun (WGS) entry which is preliminary data.</text>
</comment>
<dbReference type="Proteomes" id="UP000461768">
    <property type="component" value="Unassembled WGS sequence"/>
</dbReference>
<dbReference type="AlphaFoldDB" id="A0A7V7QMA4"/>
<protein>
    <submittedName>
        <fullName evidence="1">DUF503 domain-containing protein</fullName>
    </submittedName>
</protein>
<reference evidence="1 2" key="1">
    <citation type="submission" date="2019-09" db="EMBL/GenBank/DDBJ databases">
        <authorList>
            <person name="Valk L.C."/>
        </authorList>
    </citation>
    <scope>NUCLEOTIDE SEQUENCE [LARGE SCALE GENOMIC DNA]</scope>
    <source>
        <strain evidence="1">GalUA</strain>
    </source>
</reference>
<dbReference type="OrthoDB" id="9809023at2"/>
<dbReference type="Pfam" id="PF04456">
    <property type="entry name" value="DUF503"/>
    <property type="match status" value="1"/>
</dbReference>
<dbReference type="EMBL" id="WAGX01000004">
    <property type="protein sequence ID" value="KAB1439744.1"/>
    <property type="molecule type" value="Genomic_DNA"/>
</dbReference>
<dbReference type="PANTHER" id="PTHR36441">
    <property type="entry name" value="HYPOTHETICAL CYTOSOLIC PROTEIN"/>
    <property type="match status" value="1"/>
</dbReference>
<organism evidence="1 2">
    <name type="scientific">Candidatus Galacturonatibacter soehngenii</name>
    <dbReference type="NCBI Taxonomy" id="2307010"/>
    <lineage>
        <taxon>Bacteria</taxon>
        <taxon>Bacillati</taxon>
        <taxon>Bacillota</taxon>
        <taxon>Clostridia</taxon>
        <taxon>Lachnospirales</taxon>
        <taxon>Lachnospiraceae</taxon>
        <taxon>Candidatus Galacturonatibacter</taxon>
    </lineage>
</organism>
<keyword evidence="2" id="KW-1185">Reference proteome</keyword>
<sequence>MRIVTLELTLRANWVHSLKEKRMILKSLLAKLKNEFNISVAEIGLQDTHQLLNIGIAAIAHNNAQADSIIENILHFIECNTEAELIDIVKEIL</sequence>
<evidence type="ECO:0000313" key="1">
    <source>
        <dbReference type="EMBL" id="KAB1439744.1"/>
    </source>
</evidence>
<dbReference type="SUPFAM" id="SSF103007">
    <property type="entry name" value="Hypothetical protein TT1725"/>
    <property type="match status" value="1"/>
</dbReference>
<dbReference type="Gene3D" id="3.30.70.1120">
    <property type="entry name" value="TT1725-like"/>
    <property type="match status" value="1"/>
</dbReference>
<dbReference type="RefSeq" id="WP_151142561.1">
    <property type="nucleotide sequence ID" value="NZ_WAGX01000004.1"/>
</dbReference>